<comment type="caution">
    <text evidence="2">The sequence shown here is derived from an EMBL/GenBank/DDBJ whole genome shotgun (WGS) entry which is preliminary data.</text>
</comment>
<dbReference type="RefSeq" id="WP_253755153.1">
    <property type="nucleotide sequence ID" value="NZ_JAMZDZ010000001.1"/>
</dbReference>
<reference evidence="3" key="1">
    <citation type="journal article" date="2019" name="Int. J. Syst. Evol. Microbiol.">
        <title>The Global Catalogue of Microorganisms (GCM) 10K type strain sequencing project: providing services to taxonomists for standard genome sequencing and annotation.</title>
        <authorList>
            <consortium name="The Broad Institute Genomics Platform"/>
            <consortium name="The Broad Institute Genome Sequencing Center for Infectious Disease"/>
            <person name="Wu L."/>
            <person name="Ma J."/>
        </authorList>
    </citation>
    <scope>NUCLEOTIDE SEQUENCE [LARGE SCALE GENOMIC DNA]</scope>
    <source>
        <strain evidence="3">CGMCC 4.7289</strain>
    </source>
</reference>
<name>A0ABV8LKN8_9ACTN</name>
<sequence>MNIAKRIAIVVVGALTAVMAVAGPASAVVPPPTEWNEAQSYGMDPVTDGCMLNTYAQACFRKDGDILFVKDMESDGYPAVIYWQNHYNGEFYRQGICINRLTAGHWGTCNKDYHEGSLISFRACRYIDGELSNCTDWKGINA</sequence>
<gene>
    <name evidence="2" type="ORF">ACFOZ4_13075</name>
</gene>
<evidence type="ECO:0000313" key="2">
    <source>
        <dbReference type="EMBL" id="MFC4131536.1"/>
    </source>
</evidence>
<accession>A0ABV8LKN8</accession>
<evidence type="ECO:0000256" key="1">
    <source>
        <dbReference type="SAM" id="SignalP"/>
    </source>
</evidence>
<feature type="signal peptide" evidence="1">
    <location>
        <begin position="1"/>
        <end position="27"/>
    </location>
</feature>
<organism evidence="2 3">
    <name type="scientific">Hamadaea flava</name>
    <dbReference type="NCBI Taxonomy" id="1742688"/>
    <lineage>
        <taxon>Bacteria</taxon>
        <taxon>Bacillati</taxon>
        <taxon>Actinomycetota</taxon>
        <taxon>Actinomycetes</taxon>
        <taxon>Micromonosporales</taxon>
        <taxon>Micromonosporaceae</taxon>
        <taxon>Hamadaea</taxon>
    </lineage>
</organism>
<feature type="chain" id="PRO_5047460417" evidence="1">
    <location>
        <begin position="28"/>
        <end position="142"/>
    </location>
</feature>
<dbReference type="EMBL" id="JBHSAY010000006">
    <property type="protein sequence ID" value="MFC4131536.1"/>
    <property type="molecule type" value="Genomic_DNA"/>
</dbReference>
<keyword evidence="1" id="KW-0732">Signal</keyword>
<protein>
    <submittedName>
        <fullName evidence="2">Uncharacterized protein</fullName>
    </submittedName>
</protein>
<dbReference type="Proteomes" id="UP001595816">
    <property type="component" value="Unassembled WGS sequence"/>
</dbReference>
<evidence type="ECO:0000313" key="3">
    <source>
        <dbReference type="Proteomes" id="UP001595816"/>
    </source>
</evidence>
<keyword evidence="3" id="KW-1185">Reference proteome</keyword>
<proteinExistence type="predicted"/>